<dbReference type="EMBL" id="JASCZI010061182">
    <property type="protein sequence ID" value="MED6137928.1"/>
    <property type="molecule type" value="Genomic_DNA"/>
</dbReference>
<dbReference type="InterPro" id="IPR003445">
    <property type="entry name" value="Cat_transpt"/>
</dbReference>
<evidence type="ECO:0000256" key="4">
    <source>
        <dbReference type="ARBA" id="ARBA00022692"/>
    </source>
</evidence>
<feature type="transmembrane region" description="Helical" evidence="8">
    <location>
        <begin position="86"/>
        <end position="108"/>
    </location>
</feature>
<proteinExistence type="inferred from homology"/>
<comment type="similarity">
    <text evidence="2">Belongs to the TrkH potassium transport family. HKT (TC 2.A.38.3) subfamily.</text>
</comment>
<evidence type="ECO:0000313" key="9">
    <source>
        <dbReference type="EMBL" id="MED6137928.1"/>
    </source>
</evidence>
<sequence>MMNLSFFGRKLQKLCRPYFHFNFNSFFIQLCYFMILSLFGYLGLKASKPRIHARPNNFDLFYTSVSASTVSSMTAVEMEVFSNSQLVLMTFLMFAGGEVFTSFLELVFESFNNNSHTSTKNNQSVIISSSNSLPIKQVNNQIELGLVSTPNHHSSQDQKQTIDVNDIINNNNVPKGTIVSYNNNNKDILIRSNSLRYLSHVVFGYLLVLQFVGSFLVSMYMTFIPSARQVLREKGIKTLTFSMFTIVSTFASCGYVPTNENMIVFKKNSGLLLIILPYVLLGNTLYAPCLRFVIWALKKITKREEFSYLLKNSKEIGYGHLLPTFHSWLLVGTVLGLNVIQLVIFCSMEWGTQIMEGLNPYQKFVASLFQITNARHSGESVFDLSTISSAILVLFVVMMYLPPYTTFMPITIMDHETENDAKKDKRKSLVECLVLSQLSYLVIFIILICITENKSLREDPLNFNVLNITIEVISAYGNVGFSTGYSCARQLKPNGNCKDLWIGFSGKWSNKGKFILVLVMFFGRLKKFNMKGGKAWDLS</sequence>
<comment type="caution">
    <text evidence="9">The sequence shown here is derived from an EMBL/GenBank/DDBJ whole genome shotgun (WGS) entry which is preliminary data.</text>
</comment>
<dbReference type="InterPro" id="IPR051143">
    <property type="entry name" value="TrkH_K-transport"/>
</dbReference>
<keyword evidence="6" id="KW-0406">Ion transport</keyword>
<evidence type="ECO:0000256" key="5">
    <source>
        <dbReference type="ARBA" id="ARBA00022989"/>
    </source>
</evidence>
<feature type="transmembrane region" description="Helical" evidence="8">
    <location>
        <begin position="236"/>
        <end position="258"/>
    </location>
</feature>
<gene>
    <name evidence="9" type="primary">HKT1_2</name>
    <name evidence="9" type="ORF">PIB30_069579</name>
</gene>
<dbReference type="Proteomes" id="UP001341840">
    <property type="component" value="Unassembled WGS sequence"/>
</dbReference>
<evidence type="ECO:0000256" key="8">
    <source>
        <dbReference type="SAM" id="Phobius"/>
    </source>
</evidence>
<feature type="transmembrane region" description="Helical" evidence="8">
    <location>
        <begin position="428"/>
        <end position="448"/>
    </location>
</feature>
<protein>
    <submittedName>
        <fullName evidence="9">Sodium transporter hkt1</fullName>
    </submittedName>
</protein>
<keyword evidence="4 8" id="KW-0812">Transmembrane</keyword>
<feature type="transmembrane region" description="Helical" evidence="8">
    <location>
        <begin position="26"/>
        <end position="44"/>
    </location>
</feature>
<keyword evidence="5 8" id="KW-1133">Transmembrane helix</keyword>
<feature type="transmembrane region" description="Helical" evidence="8">
    <location>
        <begin position="318"/>
        <end position="345"/>
    </location>
</feature>
<evidence type="ECO:0000313" key="10">
    <source>
        <dbReference type="Proteomes" id="UP001341840"/>
    </source>
</evidence>
<evidence type="ECO:0000256" key="3">
    <source>
        <dbReference type="ARBA" id="ARBA00022448"/>
    </source>
</evidence>
<keyword evidence="7 8" id="KW-0472">Membrane</keyword>
<dbReference type="PANTHER" id="PTHR31064:SF30">
    <property type="entry name" value="HIGH-AFFINITY POTASSIUM TRANSPORT PROTEIN-RELATED"/>
    <property type="match status" value="1"/>
</dbReference>
<evidence type="ECO:0000256" key="7">
    <source>
        <dbReference type="ARBA" id="ARBA00023136"/>
    </source>
</evidence>
<reference evidence="9 10" key="1">
    <citation type="journal article" date="2023" name="Plants (Basel)">
        <title>Bridging the Gap: Combining Genomics and Transcriptomics Approaches to Understand Stylosanthes scabra, an Orphan Legume from the Brazilian Caatinga.</title>
        <authorList>
            <person name="Ferreira-Neto J.R.C."/>
            <person name="da Silva M.D."/>
            <person name="Binneck E."/>
            <person name="de Melo N.F."/>
            <person name="da Silva R.H."/>
            <person name="de Melo A.L.T.M."/>
            <person name="Pandolfi V."/>
            <person name="Bustamante F.O."/>
            <person name="Brasileiro-Vidal A.C."/>
            <person name="Benko-Iseppon A.M."/>
        </authorList>
    </citation>
    <scope>NUCLEOTIDE SEQUENCE [LARGE SCALE GENOMIC DNA]</scope>
    <source>
        <tissue evidence="9">Leaves</tissue>
    </source>
</reference>
<feature type="transmembrane region" description="Helical" evidence="8">
    <location>
        <begin position="387"/>
        <end position="407"/>
    </location>
</feature>
<evidence type="ECO:0000256" key="1">
    <source>
        <dbReference type="ARBA" id="ARBA00004141"/>
    </source>
</evidence>
<comment type="subcellular location">
    <subcellularLocation>
        <location evidence="1">Membrane</location>
        <topology evidence="1">Multi-pass membrane protein</topology>
    </subcellularLocation>
</comment>
<feature type="transmembrane region" description="Helical" evidence="8">
    <location>
        <begin position="202"/>
        <end position="224"/>
    </location>
</feature>
<keyword evidence="10" id="KW-1185">Reference proteome</keyword>
<evidence type="ECO:0000256" key="2">
    <source>
        <dbReference type="ARBA" id="ARBA00010864"/>
    </source>
</evidence>
<dbReference type="PANTHER" id="PTHR31064">
    <property type="entry name" value="POTASSIUM TRANSPORT PROTEIN DDB_G0292412-RELATED"/>
    <property type="match status" value="1"/>
</dbReference>
<organism evidence="9 10">
    <name type="scientific">Stylosanthes scabra</name>
    <dbReference type="NCBI Taxonomy" id="79078"/>
    <lineage>
        <taxon>Eukaryota</taxon>
        <taxon>Viridiplantae</taxon>
        <taxon>Streptophyta</taxon>
        <taxon>Embryophyta</taxon>
        <taxon>Tracheophyta</taxon>
        <taxon>Spermatophyta</taxon>
        <taxon>Magnoliopsida</taxon>
        <taxon>eudicotyledons</taxon>
        <taxon>Gunneridae</taxon>
        <taxon>Pentapetalae</taxon>
        <taxon>rosids</taxon>
        <taxon>fabids</taxon>
        <taxon>Fabales</taxon>
        <taxon>Fabaceae</taxon>
        <taxon>Papilionoideae</taxon>
        <taxon>50 kb inversion clade</taxon>
        <taxon>dalbergioids sensu lato</taxon>
        <taxon>Dalbergieae</taxon>
        <taxon>Pterocarpus clade</taxon>
        <taxon>Stylosanthes</taxon>
    </lineage>
</organism>
<accession>A0ABU6SPV0</accession>
<dbReference type="Pfam" id="PF02386">
    <property type="entry name" value="TrkH"/>
    <property type="match status" value="1"/>
</dbReference>
<name>A0ABU6SPV0_9FABA</name>
<keyword evidence="3" id="KW-0813">Transport</keyword>
<evidence type="ECO:0000256" key="6">
    <source>
        <dbReference type="ARBA" id="ARBA00023065"/>
    </source>
</evidence>
<feature type="transmembrane region" description="Helical" evidence="8">
    <location>
        <begin position="270"/>
        <end position="297"/>
    </location>
</feature>